<comment type="similarity">
    <text evidence="2">Belongs to the NADH:flavin oxidoreductase/NADH oxidase family.</text>
</comment>
<dbReference type="HOGENOM" id="CLU_012153_0_0_1"/>
<dbReference type="Gene3D" id="3.20.20.70">
    <property type="entry name" value="Aldolase class I"/>
    <property type="match status" value="1"/>
</dbReference>
<dbReference type="AlphaFoldDB" id="N1QHP7"/>
<dbReference type="InterPro" id="IPR001155">
    <property type="entry name" value="OxRdtase_FMN_N"/>
</dbReference>
<dbReference type="OrthoDB" id="276546at2759"/>
<dbReference type="GO" id="GO:0005829">
    <property type="term" value="C:cytosol"/>
    <property type="evidence" value="ECO:0007669"/>
    <property type="project" value="UniProtKB-ARBA"/>
</dbReference>
<accession>N1QHP7</accession>
<dbReference type="OMA" id="APCTRMR"/>
<dbReference type="PANTHER" id="PTHR22893">
    <property type="entry name" value="NADH OXIDOREDUCTASE-RELATED"/>
    <property type="match status" value="1"/>
</dbReference>
<dbReference type="SUPFAM" id="SSF51395">
    <property type="entry name" value="FMN-linked oxidoreductases"/>
    <property type="match status" value="1"/>
</dbReference>
<protein>
    <submittedName>
        <fullName evidence="5">12-oxophytodienoate reductase</fullName>
    </submittedName>
</protein>
<evidence type="ECO:0000313" key="6">
    <source>
        <dbReference type="Proteomes" id="UP000016931"/>
    </source>
</evidence>
<evidence type="ECO:0000259" key="4">
    <source>
        <dbReference type="Pfam" id="PF00724"/>
    </source>
</evidence>
<dbReference type="InterPro" id="IPR045247">
    <property type="entry name" value="Oye-like"/>
</dbReference>
<dbReference type="GeneID" id="27905244"/>
<dbReference type="GO" id="GO:0003959">
    <property type="term" value="F:NADPH dehydrogenase activity"/>
    <property type="evidence" value="ECO:0007669"/>
    <property type="project" value="TreeGrafter"/>
</dbReference>
<dbReference type="EMBL" id="KB456265">
    <property type="protein sequence ID" value="EMF11974.1"/>
    <property type="molecule type" value="Genomic_DNA"/>
</dbReference>
<dbReference type="CDD" id="cd02933">
    <property type="entry name" value="OYE_like_FMN"/>
    <property type="match status" value="1"/>
</dbReference>
<organism evidence="5 6">
    <name type="scientific">Sphaerulina musiva (strain SO2202)</name>
    <name type="common">Poplar stem canker fungus</name>
    <name type="synonym">Septoria musiva</name>
    <dbReference type="NCBI Taxonomy" id="692275"/>
    <lineage>
        <taxon>Eukaryota</taxon>
        <taxon>Fungi</taxon>
        <taxon>Dikarya</taxon>
        <taxon>Ascomycota</taxon>
        <taxon>Pezizomycotina</taxon>
        <taxon>Dothideomycetes</taxon>
        <taxon>Dothideomycetidae</taxon>
        <taxon>Mycosphaerellales</taxon>
        <taxon>Mycosphaerellaceae</taxon>
        <taxon>Sphaerulina</taxon>
    </lineage>
</organism>
<dbReference type="Pfam" id="PF00724">
    <property type="entry name" value="Oxidored_FMN"/>
    <property type="match status" value="1"/>
</dbReference>
<dbReference type="InterPro" id="IPR013785">
    <property type="entry name" value="Aldolase_TIM"/>
</dbReference>
<dbReference type="FunFam" id="3.20.20.70:FF:000059">
    <property type="entry name" value="N-ethylmaleimide reductase, FMN-linked"/>
    <property type="match status" value="1"/>
</dbReference>
<dbReference type="RefSeq" id="XP_016760095.1">
    <property type="nucleotide sequence ID" value="XM_016908107.1"/>
</dbReference>
<name>N1QHP7_SPHMS</name>
<dbReference type="GO" id="GO:0016628">
    <property type="term" value="F:oxidoreductase activity, acting on the CH-CH group of donors, NAD or NADP as acceptor"/>
    <property type="evidence" value="ECO:0007669"/>
    <property type="project" value="UniProtKB-ARBA"/>
</dbReference>
<dbReference type="eggNOG" id="KOG0134">
    <property type="taxonomic scope" value="Eukaryota"/>
</dbReference>
<keyword evidence="3" id="KW-0560">Oxidoreductase</keyword>
<feature type="domain" description="NADH:flavin oxidoreductase/NADH oxidase N-terminal" evidence="4">
    <location>
        <begin position="17"/>
        <end position="379"/>
    </location>
</feature>
<evidence type="ECO:0000256" key="2">
    <source>
        <dbReference type="ARBA" id="ARBA00005979"/>
    </source>
</evidence>
<evidence type="ECO:0000256" key="1">
    <source>
        <dbReference type="ARBA" id="ARBA00001917"/>
    </source>
</evidence>
<sequence length="406" mass="44869">MPSALTPPPYPPLRETKLFSPLRLGRLNLSHRIVLAPLTRMRSIRSDDGIFLPGDLTLEYYTQRASKGGLQFTEATDISLHASGYPGVPGIFAQKQIEAWKKITDAVHAKGGFIFCQLWHTGRASPASFRGGERALGASEIPIRGKALDGTEYEENPPRVATEEEIQSVVEAFASAARNAVEAGFDGVEIHGANGYLLDQFLHDNVNQRTDAYGGSIENRCRFPLEVITAVSQAIGSDRVGIRLSPFNYFQDTKDSNPIAHWSYLCEQIIKLPTELRPAYVHSVEPRFDEVLDEQAKLDALSAYETGTPEITRKTAYSLDPFRKILNKGNVSLIAAGAFNRDNALPKLEADAADLIVFGRWFIANPDLPRRLADGLELNPYDRDTFYGADPPSKGYVDYPFFGTSS</sequence>
<keyword evidence="6" id="KW-1185">Reference proteome</keyword>
<dbReference type="STRING" id="692275.N1QHP7"/>
<dbReference type="Proteomes" id="UP000016931">
    <property type="component" value="Unassembled WGS sequence"/>
</dbReference>
<reference evidence="5 6" key="1">
    <citation type="journal article" date="2012" name="PLoS Pathog.">
        <title>Diverse lifestyles and strategies of plant pathogenesis encoded in the genomes of eighteen Dothideomycetes fungi.</title>
        <authorList>
            <person name="Ohm R.A."/>
            <person name="Feau N."/>
            <person name="Henrissat B."/>
            <person name="Schoch C.L."/>
            <person name="Horwitz B.A."/>
            <person name="Barry K.W."/>
            <person name="Condon B.J."/>
            <person name="Copeland A.C."/>
            <person name="Dhillon B."/>
            <person name="Glaser F."/>
            <person name="Hesse C.N."/>
            <person name="Kosti I."/>
            <person name="LaButti K."/>
            <person name="Lindquist E.A."/>
            <person name="Lucas S."/>
            <person name="Salamov A.A."/>
            <person name="Bradshaw R.E."/>
            <person name="Ciuffetti L."/>
            <person name="Hamelin R.C."/>
            <person name="Kema G.H.J."/>
            <person name="Lawrence C."/>
            <person name="Scott J.A."/>
            <person name="Spatafora J.W."/>
            <person name="Turgeon B.G."/>
            <person name="de Wit P.J.G.M."/>
            <person name="Zhong S."/>
            <person name="Goodwin S.B."/>
            <person name="Grigoriev I.V."/>
        </authorList>
    </citation>
    <scope>NUCLEOTIDE SEQUENCE [LARGE SCALE GENOMIC DNA]</scope>
    <source>
        <strain evidence="5 6">SO2202</strain>
    </source>
</reference>
<proteinExistence type="inferred from homology"/>
<comment type="cofactor">
    <cofactor evidence="1">
        <name>FMN</name>
        <dbReference type="ChEBI" id="CHEBI:58210"/>
    </cofactor>
</comment>
<gene>
    <name evidence="5" type="ORF">SEPMUDRAFT_164306</name>
</gene>
<dbReference type="GO" id="GO:0010181">
    <property type="term" value="F:FMN binding"/>
    <property type="evidence" value="ECO:0007669"/>
    <property type="project" value="InterPro"/>
</dbReference>
<evidence type="ECO:0000313" key="5">
    <source>
        <dbReference type="EMBL" id="EMF11974.1"/>
    </source>
</evidence>
<dbReference type="PANTHER" id="PTHR22893:SF129">
    <property type="entry name" value="FLAVIN OXIDOREDUCTASE HXNT"/>
    <property type="match status" value="1"/>
</dbReference>
<evidence type="ECO:0000256" key="3">
    <source>
        <dbReference type="ARBA" id="ARBA00023002"/>
    </source>
</evidence>